<reference evidence="1" key="1">
    <citation type="journal article" date="2019" name="bioRxiv">
        <title>The Genome of the Zebra Mussel, Dreissena polymorpha: A Resource for Invasive Species Research.</title>
        <authorList>
            <person name="McCartney M.A."/>
            <person name="Auch B."/>
            <person name="Kono T."/>
            <person name="Mallez S."/>
            <person name="Zhang Y."/>
            <person name="Obille A."/>
            <person name="Becker A."/>
            <person name="Abrahante J.E."/>
            <person name="Garbe J."/>
            <person name="Badalamenti J.P."/>
            <person name="Herman A."/>
            <person name="Mangelson H."/>
            <person name="Liachko I."/>
            <person name="Sullivan S."/>
            <person name="Sone E.D."/>
            <person name="Koren S."/>
            <person name="Silverstein K.A.T."/>
            <person name="Beckman K.B."/>
            <person name="Gohl D.M."/>
        </authorList>
    </citation>
    <scope>NUCLEOTIDE SEQUENCE</scope>
    <source>
        <strain evidence="1">Duluth1</strain>
        <tissue evidence="1">Whole animal</tissue>
    </source>
</reference>
<gene>
    <name evidence="1" type="ORF">DPMN_094652</name>
</gene>
<sequence length="183" mass="20990">MSYEYLCKEKKYFYRSVVCNVISSTELLEQFIRKWKVSLKSTSDTDTDSIEECLTGICESLSTICSHAIMVFEMIVKLFLKVIVAQFRKDYLRVIKKEKGLALRKKVVEKAGKNNTECVSIKVIKTDKSTTKQTSHFKLKAMVQSGKDFYSAYKKADLQLLLKAYETEMLGMSTKKDLGEKNA</sequence>
<dbReference type="Proteomes" id="UP000828390">
    <property type="component" value="Unassembled WGS sequence"/>
</dbReference>
<comment type="caution">
    <text evidence="1">The sequence shown here is derived from an EMBL/GenBank/DDBJ whole genome shotgun (WGS) entry which is preliminary data.</text>
</comment>
<reference evidence="1" key="2">
    <citation type="submission" date="2020-11" db="EMBL/GenBank/DDBJ databases">
        <authorList>
            <person name="McCartney M.A."/>
            <person name="Auch B."/>
            <person name="Kono T."/>
            <person name="Mallez S."/>
            <person name="Becker A."/>
            <person name="Gohl D.M."/>
            <person name="Silverstein K.A.T."/>
            <person name="Koren S."/>
            <person name="Bechman K.B."/>
            <person name="Herman A."/>
            <person name="Abrahante J.E."/>
            <person name="Garbe J."/>
        </authorList>
    </citation>
    <scope>NUCLEOTIDE SEQUENCE</scope>
    <source>
        <strain evidence="1">Duluth1</strain>
        <tissue evidence="1">Whole animal</tissue>
    </source>
</reference>
<dbReference type="EMBL" id="JAIWYP010000003">
    <property type="protein sequence ID" value="KAH3852153.1"/>
    <property type="molecule type" value="Genomic_DNA"/>
</dbReference>
<protein>
    <submittedName>
        <fullName evidence="1">Uncharacterized protein</fullName>
    </submittedName>
</protein>
<evidence type="ECO:0000313" key="2">
    <source>
        <dbReference type="Proteomes" id="UP000828390"/>
    </source>
</evidence>
<proteinExistence type="predicted"/>
<dbReference type="AlphaFoldDB" id="A0A9D4L6I4"/>
<keyword evidence="2" id="KW-1185">Reference proteome</keyword>
<accession>A0A9D4L6I4</accession>
<evidence type="ECO:0000313" key="1">
    <source>
        <dbReference type="EMBL" id="KAH3852153.1"/>
    </source>
</evidence>
<organism evidence="1 2">
    <name type="scientific">Dreissena polymorpha</name>
    <name type="common">Zebra mussel</name>
    <name type="synonym">Mytilus polymorpha</name>
    <dbReference type="NCBI Taxonomy" id="45954"/>
    <lineage>
        <taxon>Eukaryota</taxon>
        <taxon>Metazoa</taxon>
        <taxon>Spiralia</taxon>
        <taxon>Lophotrochozoa</taxon>
        <taxon>Mollusca</taxon>
        <taxon>Bivalvia</taxon>
        <taxon>Autobranchia</taxon>
        <taxon>Heteroconchia</taxon>
        <taxon>Euheterodonta</taxon>
        <taxon>Imparidentia</taxon>
        <taxon>Neoheterodontei</taxon>
        <taxon>Myida</taxon>
        <taxon>Dreissenoidea</taxon>
        <taxon>Dreissenidae</taxon>
        <taxon>Dreissena</taxon>
    </lineage>
</organism>
<name>A0A9D4L6I4_DREPO</name>